<name>A0AAN7ZS36_9PEZI</name>
<dbReference type="GO" id="GO:0003677">
    <property type="term" value="F:DNA binding"/>
    <property type="evidence" value="ECO:0007669"/>
    <property type="project" value="UniProtKB-UniRule"/>
</dbReference>
<dbReference type="GO" id="GO:0000706">
    <property type="term" value="P:meiotic DNA double-strand break processing"/>
    <property type="evidence" value="ECO:0007669"/>
    <property type="project" value="TreeGrafter"/>
</dbReference>
<feature type="region of interest" description="Disordered" evidence="13">
    <location>
        <begin position="35"/>
        <end position="104"/>
    </location>
</feature>
<evidence type="ECO:0000259" key="15">
    <source>
        <dbReference type="Pfam" id="PF21180"/>
    </source>
</evidence>
<comment type="similarity">
    <text evidence="4 12">Belongs to the TOP6A family.</text>
</comment>
<keyword evidence="6" id="KW-0479">Metal-binding</keyword>
<evidence type="ECO:0000256" key="3">
    <source>
        <dbReference type="ARBA" id="ARBA00004123"/>
    </source>
</evidence>
<dbReference type="Proteomes" id="UP001310594">
    <property type="component" value="Unassembled WGS sequence"/>
</dbReference>
<dbReference type="InterPro" id="IPR036388">
    <property type="entry name" value="WH-like_DNA-bd_sf"/>
</dbReference>
<feature type="active site" description="O-(5'-phospho-DNA)-tyrosine intermediate" evidence="12">
    <location>
        <position position="219"/>
    </location>
</feature>
<dbReference type="GO" id="GO:0005524">
    <property type="term" value="F:ATP binding"/>
    <property type="evidence" value="ECO:0007669"/>
    <property type="project" value="InterPro"/>
</dbReference>
<organism evidence="16 17">
    <name type="scientific">Elasticomyces elasticus</name>
    <dbReference type="NCBI Taxonomy" id="574655"/>
    <lineage>
        <taxon>Eukaryota</taxon>
        <taxon>Fungi</taxon>
        <taxon>Dikarya</taxon>
        <taxon>Ascomycota</taxon>
        <taxon>Pezizomycotina</taxon>
        <taxon>Dothideomycetes</taxon>
        <taxon>Dothideomycetidae</taxon>
        <taxon>Mycosphaerellales</taxon>
        <taxon>Teratosphaeriaceae</taxon>
        <taxon>Elasticomyces</taxon>
    </lineage>
</organism>
<evidence type="ECO:0000256" key="4">
    <source>
        <dbReference type="ARBA" id="ARBA00006559"/>
    </source>
</evidence>
<evidence type="ECO:0000256" key="12">
    <source>
        <dbReference type="PROSITE-ProRule" id="PRU01385"/>
    </source>
</evidence>
<dbReference type="PROSITE" id="PS52041">
    <property type="entry name" value="TOPO_IIB"/>
    <property type="match status" value="1"/>
</dbReference>
<feature type="compositionally biased region" description="Acidic residues" evidence="13">
    <location>
        <begin position="35"/>
        <end position="45"/>
    </location>
</feature>
<reference evidence="16" key="1">
    <citation type="submission" date="2023-08" db="EMBL/GenBank/DDBJ databases">
        <title>Black Yeasts Isolated from many extreme environments.</title>
        <authorList>
            <person name="Coleine C."/>
            <person name="Stajich J.E."/>
            <person name="Selbmann L."/>
        </authorList>
    </citation>
    <scope>NUCLEOTIDE SEQUENCE</scope>
    <source>
        <strain evidence="16">CCFEE 5810</strain>
    </source>
</reference>
<dbReference type="GO" id="GO:0042138">
    <property type="term" value="P:meiotic DNA double-strand break formation"/>
    <property type="evidence" value="ECO:0007669"/>
    <property type="project" value="InterPro"/>
</dbReference>
<evidence type="ECO:0000259" key="14">
    <source>
        <dbReference type="Pfam" id="PF04406"/>
    </source>
</evidence>
<comment type="caution">
    <text evidence="16">The sequence shown here is derived from an EMBL/GenBank/DDBJ whole genome shotgun (WGS) entry which is preliminary data.</text>
</comment>
<protein>
    <recommendedName>
        <fullName evidence="5">DNA topoisomerase (ATP-hydrolyzing)</fullName>
        <ecNumber evidence="5">5.6.2.2</ecNumber>
    </recommendedName>
</protein>
<evidence type="ECO:0000256" key="13">
    <source>
        <dbReference type="SAM" id="MobiDB-lite"/>
    </source>
</evidence>
<evidence type="ECO:0000256" key="5">
    <source>
        <dbReference type="ARBA" id="ARBA00012895"/>
    </source>
</evidence>
<dbReference type="Gene3D" id="1.10.10.10">
    <property type="entry name" value="Winged helix-like DNA-binding domain superfamily/Winged helix DNA-binding domain"/>
    <property type="match status" value="1"/>
</dbReference>
<comment type="catalytic activity">
    <reaction evidence="1 12">
        <text>ATP-dependent breakage, passage and rejoining of double-stranded DNA.</text>
        <dbReference type="EC" id="5.6.2.2"/>
    </reaction>
</comment>
<comment type="subcellular location">
    <subcellularLocation>
        <location evidence="3">Nucleus</location>
    </subcellularLocation>
</comment>
<dbReference type="InterPro" id="IPR034136">
    <property type="entry name" value="TOPRIM_Topo6A/Spo11"/>
</dbReference>
<dbReference type="EMBL" id="JAVRQU010000015">
    <property type="protein sequence ID" value="KAK5694835.1"/>
    <property type="molecule type" value="Genomic_DNA"/>
</dbReference>
<evidence type="ECO:0000256" key="2">
    <source>
        <dbReference type="ARBA" id="ARBA00001946"/>
    </source>
</evidence>
<evidence type="ECO:0000256" key="6">
    <source>
        <dbReference type="ARBA" id="ARBA00022723"/>
    </source>
</evidence>
<feature type="compositionally biased region" description="Polar residues" evidence="13">
    <location>
        <begin position="93"/>
        <end position="104"/>
    </location>
</feature>
<evidence type="ECO:0000256" key="1">
    <source>
        <dbReference type="ARBA" id="ARBA00000185"/>
    </source>
</evidence>
<feature type="domain" description="Spo11/DNA topoisomerase VI subunit A N-terminal" evidence="14">
    <location>
        <begin position="193"/>
        <end position="251"/>
    </location>
</feature>
<evidence type="ECO:0000256" key="7">
    <source>
        <dbReference type="ARBA" id="ARBA00022842"/>
    </source>
</evidence>
<dbReference type="PANTHER" id="PTHR10848:SF0">
    <property type="entry name" value="MEIOTIC RECOMBINATION PROTEIN SPO11"/>
    <property type="match status" value="1"/>
</dbReference>
<keyword evidence="9 12" id="KW-0238">DNA-binding</keyword>
<dbReference type="CDD" id="cd00223">
    <property type="entry name" value="TOPRIM_TopoIIB_SPO"/>
    <property type="match status" value="1"/>
</dbReference>
<feature type="compositionally biased region" description="Acidic residues" evidence="13">
    <location>
        <begin position="1"/>
        <end position="10"/>
    </location>
</feature>
<dbReference type="PRINTS" id="PR01551">
    <property type="entry name" value="SPO11HOMOLOG"/>
</dbReference>
<dbReference type="GO" id="GO:0007131">
    <property type="term" value="P:reciprocal meiotic recombination"/>
    <property type="evidence" value="ECO:0007669"/>
    <property type="project" value="TreeGrafter"/>
</dbReference>
<dbReference type="PANTHER" id="PTHR10848">
    <property type="entry name" value="MEIOTIC RECOMBINATION PROTEIN SPO11"/>
    <property type="match status" value="1"/>
</dbReference>
<feature type="compositionally biased region" description="Basic and acidic residues" evidence="13">
    <location>
        <begin position="61"/>
        <end position="70"/>
    </location>
</feature>
<dbReference type="InterPro" id="IPR013049">
    <property type="entry name" value="Spo11/TopoVI_A_N"/>
</dbReference>
<keyword evidence="7" id="KW-0460">Magnesium</keyword>
<dbReference type="InterPro" id="IPR036078">
    <property type="entry name" value="Spo11/TopoVI_A_sf"/>
</dbReference>
<dbReference type="SUPFAM" id="SSF56726">
    <property type="entry name" value="DNA topoisomerase IV, alpha subunit"/>
    <property type="match status" value="1"/>
</dbReference>
<comment type="cofactor">
    <cofactor evidence="2">
        <name>Mg(2+)</name>
        <dbReference type="ChEBI" id="CHEBI:18420"/>
    </cofactor>
</comment>
<dbReference type="Gene3D" id="3.40.1360.10">
    <property type="match status" value="1"/>
</dbReference>
<keyword evidence="10 12" id="KW-0413">Isomerase</keyword>
<dbReference type="Pfam" id="PF21180">
    <property type="entry name" value="TOP6A-Spo11_Toprim"/>
    <property type="match status" value="1"/>
</dbReference>
<evidence type="ECO:0000256" key="9">
    <source>
        <dbReference type="ARBA" id="ARBA00023125"/>
    </source>
</evidence>
<keyword evidence="8 12" id="KW-0799">Topoisomerase</keyword>
<dbReference type="GO" id="GO:0000228">
    <property type="term" value="C:nuclear chromosome"/>
    <property type="evidence" value="ECO:0007669"/>
    <property type="project" value="TreeGrafter"/>
</dbReference>
<feature type="region of interest" description="Disordered" evidence="13">
    <location>
        <begin position="1"/>
        <end position="23"/>
    </location>
</feature>
<gene>
    <name evidence="16" type="primary">SPO11</name>
    <name evidence="16" type="ORF">LTR97_009426</name>
</gene>
<keyword evidence="11" id="KW-0539">Nucleus</keyword>
<dbReference type="GO" id="GO:0046872">
    <property type="term" value="F:metal ion binding"/>
    <property type="evidence" value="ECO:0007669"/>
    <property type="project" value="UniProtKB-KW"/>
</dbReference>
<evidence type="ECO:0000313" key="17">
    <source>
        <dbReference type="Proteomes" id="UP001310594"/>
    </source>
</evidence>
<sequence>MEDDFEDLLGNDEPSQYLSHDPLGATAGSIEFYESEDDLLDDGDDVPQLTLEPDASTSLARDNDSGEQRKTKVARAKNGLRTKPKPSKASRVTDASKNSKSNVATLSKSPLEKITVVFEQIADEMVEREPEIAITLNVRPRIAPQIISSDVTARPDVKVRRICFPGKTAEEAWRFSKQACTSDRLVPRLTWPAVVLRILELMHEALRTGVAISKRDMYYRDPALFGSQTHVDRYVDDITFTFNVPRSALNVTAVAKGLVVGALSICRRDGSVTNAAVDRDGILIPSLKDLLSIDLQAVKWILVIEKEASFRSIAASSFWDTVASEGVLITGKGYPDIATRALLRYLCTPSPHNGFASPPCYALVDFDPDGLAIMSVYKHGSAALAHESADLRVPQLQWLGLRSEHMLLGGDSTHASQGLLTLTARDRSKARKMLERDVDGNGIEEAERAEGRRPLQVMLMLNIKAELQLLDAAPGSMTQLLDQELHMSVG</sequence>
<evidence type="ECO:0000313" key="16">
    <source>
        <dbReference type="EMBL" id="KAK5694835.1"/>
    </source>
</evidence>
<dbReference type="InterPro" id="IPR013048">
    <property type="entry name" value="Meiotic_Spo11"/>
</dbReference>
<accession>A0AAN7ZS36</accession>
<dbReference type="GO" id="GO:0003918">
    <property type="term" value="F:DNA topoisomerase type II (double strand cut, ATP-hydrolyzing) activity"/>
    <property type="evidence" value="ECO:0007669"/>
    <property type="project" value="UniProtKB-UniRule"/>
</dbReference>
<proteinExistence type="inferred from homology"/>
<dbReference type="FunFam" id="3.40.1360.10:FF:000018">
    <property type="entry name" value="Type II DNA topoisomerase VI subunit A"/>
    <property type="match status" value="1"/>
</dbReference>
<dbReference type="AlphaFoldDB" id="A0AAN7ZS36"/>
<feature type="compositionally biased region" description="Basic residues" evidence="13">
    <location>
        <begin position="71"/>
        <end position="88"/>
    </location>
</feature>
<dbReference type="InterPro" id="IPR002815">
    <property type="entry name" value="Spo11/TopoVI_A"/>
</dbReference>
<evidence type="ECO:0000256" key="8">
    <source>
        <dbReference type="ARBA" id="ARBA00023029"/>
    </source>
</evidence>
<evidence type="ECO:0000256" key="11">
    <source>
        <dbReference type="ARBA" id="ARBA00023242"/>
    </source>
</evidence>
<evidence type="ECO:0000256" key="10">
    <source>
        <dbReference type="ARBA" id="ARBA00023235"/>
    </source>
</evidence>
<dbReference type="Pfam" id="PF04406">
    <property type="entry name" value="TP6A_N"/>
    <property type="match status" value="1"/>
</dbReference>
<dbReference type="PRINTS" id="PR01550">
    <property type="entry name" value="TOP6AFAMILY"/>
</dbReference>
<feature type="domain" description="Topoisomerase 6 subunit A/Spo11 TOPRIM" evidence="15">
    <location>
        <begin position="301"/>
        <end position="472"/>
    </location>
</feature>
<dbReference type="EC" id="5.6.2.2" evidence="5"/>